<dbReference type="Pfam" id="PF00583">
    <property type="entry name" value="Acetyltransf_1"/>
    <property type="match status" value="1"/>
</dbReference>
<dbReference type="CDD" id="cd04301">
    <property type="entry name" value="NAT_SF"/>
    <property type="match status" value="1"/>
</dbReference>
<dbReference type="InterPro" id="IPR016181">
    <property type="entry name" value="Acyl_CoA_acyltransferase"/>
</dbReference>
<dbReference type="RefSeq" id="WP_354506413.1">
    <property type="nucleotide sequence ID" value="NZ_JBEPMO010000002.1"/>
</dbReference>
<sequence>MNYSKLPPEEMIFEPATAADCEELSNVAVRSKRHWGYSKEEMELWNVNLSITEEFINSHTVIKATLEDEIVGFFALEEILPTTRIAQYWIDTPYMRKGYGSNMYKYLKEFLKARNVEKVTLVLDPNGLNFFENKGAKILNKIEHKVKGKFLYIVEVPII</sequence>
<keyword evidence="3" id="KW-1185">Reference proteome</keyword>
<dbReference type="EMBL" id="JBEPMO010000002">
    <property type="protein sequence ID" value="MET3730831.1"/>
    <property type="molecule type" value="Genomic_DNA"/>
</dbReference>
<dbReference type="Gene3D" id="3.40.630.30">
    <property type="match status" value="1"/>
</dbReference>
<evidence type="ECO:0000313" key="2">
    <source>
        <dbReference type="EMBL" id="MET3730831.1"/>
    </source>
</evidence>
<dbReference type="PROSITE" id="PS51186">
    <property type="entry name" value="GNAT"/>
    <property type="match status" value="1"/>
</dbReference>
<name>A0ABV2LQY6_9FLAO</name>
<gene>
    <name evidence="2" type="ORF">ABID46_000390</name>
</gene>
<dbReference type="SUPFAM" id="SSF55729">
    <property type="entry name" value="Acyl-CoA N-acyltransferases (Nat)"/>
    <property type="match status" value="1"/>
</dbReference>
<comment type="caution">
    <text evidence="2">The sequence shown here is derived from an EMBL/GenBank/DDBJ whole genome shotgun (WGS) entry which is preliminary data.</text>
</comment>
<evidence type="ECO:0000313" key="3">
    <source>
        <dbReference type="Proteomes" id="UP001549146"/>
    </source>
</evidence>
<accession>A0ABV2LQY6</accession>
<reference evidence="2 3" key="1">
    <citation type="submission" date="2024-06" db="EMBL/GenBank/DDBJ databases">
        <title>Genomic Encyclopedia of Type Strains, Phase IV (KMG-IV): sequencing the most valuable type-strain genomes for metagenomic binning, comparative biology and taxonomic classification.</title>
        <authorList>
            <person name="Goeker M."/>
        </authorList>
    </citation>
    <scope>NUCLEOTIDE SEQUENCE [LARGE SCALE GENOMIC DNA]</scope>
    <source>
        <strain evidence="2 3">DSM 29388</strain>
    </source>
</reference>
<proteinExistence type="predicted"/>
<protein>
    <submittedName>
        <fullName evidence="2">RimJ/RimL family protein N-acetyltransferase</fullName>
    </submittedName>
</protein>
<feature type="domain" description="N-acetyltransferase" evidence="1">
    <location>
        <begin position="11"/>
        <end position="157"/>
    </location>
</feature>
<organism evidence="2 3">
    <name type="scientific">Moheibacter stercoris</name>
    <dbReference type="NCBI Taxonomy" id="1628251"/>
    <lineage>
        <taxon>Bacteria</taxon>
        <taxon>Pseudomonadati</taxon>
        <taxon>Bacteroidota</taxon>
        <taxon>Flavobacteriia</taxon>
        <taxon>Flavobacteriales</taxon>
        <taxon>Weeksellaceae</taxon>
        <taxon>Moheibacter</taxon>
    </lineage>
</organism>
<evidence type="ECO:0000259" key="1">
    <source>
        <dbReference type="PROSITE" id="PS51186"/>
    </source>
</evidence>
<dbReference type="InterPro" id="IPR000182">
    <property type="entry name" value="GNAT_dom"/>
</dbReference>
<dbReference type="Proteomes" id="UP001549146">
    <property type="component" value="Unassembled WGS sequence"/>
</dbReference>